<dbReference type="PANTHER" id="PTHR35394">
    <property type="entry name" value="DUF3176 DOMAIN-CONTAINING PROTEIN"/>
    <property type="match status" value="1"/>
</dbReference>
<organism evidence="2 3">
    <name type="scientific">Neoarthrinium moseri</name>
    <dbReference type="NCBI Taxonomy" id="1658444"/>
    <lineage>
        <taxon>Eukaryota</taxon>
        <taxon>Fungi</taxon>
        <taxon>Dikarya</taxon>
        <taxon>Ascomycota</taxon>
        <taxon>Pezizomycotina</taxon>
        <taxon>Sordariomycetes</taxon>
        <taxon>Xylariomycetidae</taxon>
        <taxon>Amphisphaeriales</taxon>
        <taxon>Apiosporaceae</taxon>
        <taxon>Neoarthrinium</taxon>
    </lineage>
</organism>
<proteinExistence type="predicted"/>
<dbReference type="InterPro" id="IPR021514">
    <property type="entry name" value="DUF3176"/>
</dbReference>
<evidence type="ECO:0000256" key="1">
    <source>
        <dbReference type="SAM" id="Phobius"/>
    </source>
</evidence>
<dbReference type="PANTHER" id="PTHR35394:SF5">
    <property type="entry name" value="DUF3176 DOMAIN-CONTAINING PROTEIN"/>
    <property type="match status" value="1"/>
</dbReference>
<dbReference type="AlphaFoldDB" id="A0A9Q0AQD1"/>
<dbReference type="Pfam" id="PF11374">
    <property type="entry name" value="DUF3176"/>
    <property type="match status" value="1"/>
</dbReference>
<accession>A0A9Q0AQD1</accession>
<reference evidence="2" key="1">
    <citation type="submission" date="2021-03" db="EMBL/GenBank/DDBJ databases">
        <title>Revisited historic fungal species revealed as producer of novel bioactive compounds through whole genome sequencing and comparative genomics.</title>
        <authorList>
            <person name="Vignolle G.A."/>
            <person name="Hochenegger N."/>
            <person name="Mach R.L."/>
            <person name="Mach-Aigner A.R."/>
            <person name="Javad Rahimi M."/>
            <person name="Salim K.A."/>
            <person name="Chan C.M."/>
            <person name="Lim L.B.L."/>
            <person name="Cai F."/>
            <person name="Druzhinina I.S."/>
            <person name="U'Ren J.M."/>
            <person name="Derntl C."/>
        </authorList>
    </citation>
    <scope>NUCLEOTIDE SEQUENCE</scope>
    <source>
        <strain evidence="2">TUCIM 5799</strain>
    </source>
</reference>
<feature type="transmembrane region" description="Helical" evidence="1">
    <location>
        <begin position="464"/>
        <end position="487"/>
    </location>
</feature>
<sequence length="555" mass="61394">MVLSITSMCAIVVLLAKVDNIPLQSWWLPIQPNSVIAILTTVGKAALMVPVASSMSQLKWIHFLLRPRRLVDLQLFDEASRGPWGSAVLLCRLFFRPRVFVALGFAFVTIVAMGIDATAQQVLDFSLQETALDNMTTPLGVANNYFSKGFIEKPGSSFIWQPNVDLIRIQSAILNGASGSLATPYFDCPEPAERCSWEPFTTLGVCADFKNITEEVTPLCVRNSHSTGMNCTYTSPESLTGQGEPDSITMHWDPEFNGLGEAMLFQSVFKGRWLDSPALIGSIMTVKALNDGAPNVTKEGYVPPPVDIGFGVVSWCVQTFHNVTATPGRINPGTMTSERLGSMEALVNALVSENKMDATYYRYHLNSTGASYNLSRMVTNTLPHFLDYVCTATIQHQISQPTADNDRRIQLAYTFYQSDIAGVLRNISNAITNQMRSSDPGDNYNATVIQGKATFNETYIRVRWPWMILPLAETALAAVLLAISIIMSRHQPLLKTSVIAYLTSRLEGWADEELDVGDSKRLTQEKLEELAEGLRAQLEANSEGRLAFRRKEKLN</sequence>
<dbReference type="Proteomes" id="UP000829685">
    <property type="component" value="Unassembled WGS sequence"/>
</dbReference>
<feature type="transmembrane region" description="Helical" evidence="1">
    <location>
        <begin position="99"/>
        <end position="119"/>
    </location>
</feature>
<keyword evidence="1" id="KW-0812">Transmembrane</keyword>
<keyword evidence="3" id="KW-1185">Reference proteome</keyword>
<keyword evidence="1" id="KW-1133">Transmembrane helix</keyword>
<dbReference type="EMBL" id="JAFIMR010000016">
    <property type="protein sequence ID" value="KAI1868852.1"/>
    <property type="molecule type" value="Genomic_DNA"/>
</dbReference>
<keyword evidence="1" id="KW-0472">Membrane</keyword>
<name>A0A9Q0AQD1_9PEZI</name>
<evidence type="ECO:0000313" key="3">
    <source>
        <dbReference type="Proteomes" id="UP000829685"/>
    </source>
</evidence>
<evidence type="ECO:0000313" key="2">
    <source>
        <dbReference type="EMBL" id="KAI1868852.1"/>
    </source>
</evidence>
<gene>
    <name evidence="2" type="ORF">JX265_006831</name>
</gene>
<comment type="caution">
    <text evidence="2">The sequence shown here is derived from an EMBL/GenBank/DDBJ whole genome shotgun (WGS) entry which is preliminary data.</text>
</comment>
<protein>
    <submittedName>
        <fullName evidence="2">Uncharacterized protein</fullName>
    </submittedName>
</protein>